<keyword evidence="7 9" id="KW-0472">Membrane</keyword>
<dbReference type="OrthoDB" id="8554211at2"/>
<dbReference type="InterPro" id="IPR043427">
    <property type="entry name" value="YscJ/FliF"/>
</dbReference>
<evidence type="ECO:0000313" key="12">
    <source>
        <dbReference type="EMBL" id="SMC27684.1"/>
    </source>
</evidence>
<dbReference type="InterPro" id="IPR013556">
    <property type="entry name" value="Flag_M-ring_C"/>
</dbReference>
<evidence type="ECO:0000256" key="4">
    <source>
        <dbReference type="ARBA" id="ARBA00022475"/>
    </source>
</evidence>
<dbReference type="Pfam" id="PF01514">
    <property type="entry name" value="YscJ_FliF"/>
    <property type="match status" value="1"/>
</dbReference>
<evidence type="ECO:0000256" key="8">
    <source>
        <dbReference type="ARBA" id="ARBA00023143"/>
    </source>
</evidence>
<keyword evidence="12" id="KW-0966">Cell projection</keyword>
<keyword evidence="6 9" id="KW-1133">Transmembrane helix</keyword>
<keyword evidence="4" id="KW-1003">Cell membrane</keyword>
<gene>
    <name evidence="12" type="ORF">SAMN02745857_02939</name>
</gene>
<evidence type="ECO:0000259" key="10">
    <source>
        <dbReference type="Pfam" id="PF01514"/>
    </source>
</evidence>
<keyword evidence="12" id="KW-0969">Cilium</keyword>
<dbReference type="PANTHER" id="PTHR30046:SF0">
    <property type="entry name" value="FLAGELLAR M-RING PROTEIN"/>
    <property type="match status" value="1"/>
</dbReference>
<dbReference type="InterPro" id="IPR000067">
    <property type="entry name" value="FlgMring_FliF"/>
</dbReference>
<dbReference type="GO" id="GO:0071973">
    <property type="term" value="P:bacterial-type flagellum-dependent cell motility"/>
    <property type="evidence" value="ECO:0007669"/>
    <property type="project" value="InterPro"/>
</dbReference>
<dbReference type="EMBL" id="FWXD01000018">
    <property type="protein sequence ID" value="SMC27684.1"/>
    <property type="molecule type" value="Genomic_DNA"/>
</dbReference>
<evidence type="ECO:0000313" key="13">
    <source>
        <dbReference type="Proteomes" id="UP000192761"/>
    </source>
</evidence>
<organism evidence="12 13">
    <name type="scientific">Andreprevotia lacus DSM 23236</name>
    <dbReference type="NCBI Taxonomy" id="1121001"/>
    <lineage>
        <taxon>Bacteria</taxon>
        <taxon>Pseudomonadati</taxon>
        <taxon>Pseudomonadota</taxon>
        <taxon>Betaproteobacteria</taxon>
        <taxon>Neisseriales</taxon>
        <taxon>Chitinibacteraceae</taxon>
        <taxon>Andreprevotia</taxon>
    </lineage>
</organism>
<evidence type="ECO:0000259" key="11">
    <source>
        <dbReference type="Pfam" id="PF08345"/>
    </source>
</evidence>
<feature type="transmembrane region" description="Helical" evidence="9">
    <location>
        <begin position="406"/>
        <end position="425"/>
    </location>
</feature>
<keyword evidence="5 9" id="KW-0812">Transmembrane</keyword>
<dbReference type="AlphaFoldDB" id="A0A1W1XV14"/>
<keyword evidence="13" id="KW-1185">Reference proteome</keyword>
<keyword evidence="12" id="KW-0282">Flagellum</keyword>
<evidence type="ECO:0000256" key="3">
    <source>
        <dbReference type="ARBA" id="ARBA00007971"/>
    </source>
</evidence>
<evidence type="ECO:0000256" key="9">
    <source>
        <dbReference type="SAM" id="Phobius"/>
    </source>
</evidence>
<dbReference type="InterPro" id="IPR045851">
    <property type="entry name" value="AMP-bd_C_sf"/>
</dbReference>
<dbReference type="STRING" id="1121001.SAMN02745857_02939"/>
<evidence type="ECO:0000256" key="1">
    <source>
        <dbReference type="ARBA" id="ARBA00004117"/>
    </source>
</evidence>
<dbReference type="Gene3D" id="3.30.300.30">
    <property type="match status" value="1"/>
</dbReference>
<feature type="transmembrane region" description="Helical" evidence="9">
    <location>
        <begin position="12"/>
        <end position="35"/>
    </location>
</feature>
<dbReference type="GO" id="GO:0005886">
    <property type="term" value="C:plasma membrane"/>
    <property type="evidence" value="ECO:0007669"/>
    <property type="project" value="UniProtKB-SubCell"/>
</dbReference>
<reference evidence="12 13" key="1">
    <citation type="submission" date="2017-04" db="EMBL/GenBank/DDBJ databases">
        <authorList>
            <person name="Afonso C.L."/>
            <person name="Miller P.J."/>
            <person name="Scott M.A."/>
            <person name="Spackman E."/>
            <person name="Goraichik I."/>
            <person name="Dimitrov K.M."/>
            <person name="Suarez D.L."/>
            <person name="Swayne D.E."/>
        </authorList>
    </citation>
    <scope>NUCLEOTIDE SEQUENCE [LARGE SCALE GENOMIC DNA]</scope>
    <source>
        <strain evidence="12 13">DSM 23236</strain>
    </source>
</reference>
<dbReference type="Proteomes" id="UP000192761">
    <property type="component" value="Unassembled WGS sequence"/>
</dbReference>
<evidence type="ECO:0000256" key="2">
    <source>
        <dbReference type="ARBA" id="ARBA00004651"/>
    </source>
</evidence>
<proteinExistence type="inferred from homology"/>
<feature type="domain" description="Flagellar M-ring C-terminal" evidence="11">
    <location>
        <begin position="243"/>
        <end position="370"/>
    </location>
</feature>
<sequence>MKEFWNRLDRAARFGLMVGAFAILLLTAGLVWWALHQEDGVLFSGLSAQDASAMVGALDRMKQPYRLEQGGSTILVPAENVHKIRLQLMGQDIPLHGTVGFELFNNSDFSMTEFAQKVNYQRALQGEITRTILSVDDIQAARVHLAMSEQGLFKRKDAQSKASVTLTLKPGHQLGTEQVKGIQRLVAASVADIEPADVTIVDQHGVALTHGRKDLAGETMSADVVEAKRNLEGYLRQKLDAVLDKTFGAGRAIASVDVQLNDKTSKQVIDDVLPADKERGTGVVLRERQSTRPKAGQVDTDEVTQSEYDYQVGRKTEQIERGPGGVERISVAVVVDKPLSEAEAAQFKSVVANTVGLVEDRGDRVALYTMNPLEQASQPQAVPPAAGEVPSDVVPAGTPPTAQRPWSVVAALGAIAGIIMLALLWQSTRRNPSVAAGLSEAEREHLLGKVNAWLAAEREEDKA</sequence>
<keyword evidence="8" id="KW-0975">Bacterial flagellum</keyword>
<dbReference type="GO" id="GO:0003774">
    <property type="term" value="F:cytoskeletal motor activity"/>
    <property type="evidence" value="ECO:0007669"/>
    <property type="project" value="InterPro"/>
</dbReference>
<dbReference type="Pfam" id="PF08345">
    <property type="entry name" value="YscJ_FliF_C"/>
    <property type="match status" value="1"/>
</dbReference>
<name>A0A1W1XV14_9NEIS</name>
<evidence type="ECO:0000256" key="5">
    <source>
        <dbReference type="ARBA" id="ARBA00022692"/>
    </source>
</evidence>
<dbReference type="RefSeq" id="WP_084091567.1">
    <property type="nucleotide sequence ID" value="NZ_FWXD01000018.1"/>
</dbReference>
<accession>A0A1W1XV14</accession>
<feature type="domain" description="Flagellar M-ring N-terminal" evidence="10">
    <location>
        <begin position="39"/>
        <end position="209"/>
    </location>
</feature>
<dbReference type="PRINTS" id="PR01009">
    <property type="entry name" value="FLGMRINGFLIF"/>
</dbReference>
<evidence type="ECO:0000256" key="6">
    <source>
        <dbReference type="ARBA" id="ARBA00022989"/>
    </source>
</evidence>
<comment type="similarity">
    <text evidence="3">Belongs to the FliF family.</text>
</comment>
<dbReference type="GO" id="GO:0009431">
    <property type="term" value="C:bacterial-type flagellum basal body, MS ring"/>
    <property type="evidence" value="ECO:0007669"/>
    <property type="project" value="InterPro"/>
</dbReference>
<comment type="subcellular location">
    <subcellularLocation>
        <location evidence="1">Bacterial flagellum basal body</location>
    </subcellularLocation>
    <subcellularLocation>
        <location evidence="2">Cell membrane</location>
        <topology evidence="2">Multi-pass membrane protein</topology>
    </subcellularLocation>
</comment>
<evidence type="ECO:0000256" key="7">
    <source>
        <dbReference type="ARBA" id="ARBA00023136"/>
    </source>
</evidence>
<dbReference type="NCBIfam" id="TIGR00206">
    <property type="entry name" value="fliF"/>
    <property type="match status" value="1"/>
</dbReference>
<dbReference type="InterPro" id="IPR006182">
    <property type="entry name" value="FliF_N_dom"/>
</dbReference>
<dbReference type="PANTHER" id="PTHR30046">
    <property type="entry name" value="FLAGELLAR M-RING PROTEIN"/>
    <property type="match status" value="1"/>
</dbReference>
<protein>
    <submittedName>
        <fullName evidence="12">Flagellar M-ring protein FliF</fullName>
    </submittedName>
</protein>